<name>A0A1N7FCW7_9SPHI</name>
<comment type="caution">
    <text evidence="4">The sequence shown here is derived from an EMBL/GenBank/DDBJ whole genome shotgun (WGS) entry which is preliminary data.</text>
</comment>
<dbReference type="RefSeq" id="WP_076377444.1">
    <property type="nucleotide sequence ID" value="NZ_FTMG01000017.1"/>
</dbReference>
<keyword evidence="5" id="KW-1185">Reference proteome</keyword>
<evidence type="ECO:0000313" key="5">
    <source>
        <dbReference type="Proteomes" id="UP000541583"/>
    </source>
</evidence>
<feature type="transmembrane region" description="Helical" evidence="1">
    <location>
        <begin position="57"/>
        <end position="79"/>
    </location>
</feature>
<dbReference type="Pfam" id="PF18917">
    <property type="entry name" value="LiaI-LiaF-like_TM1"/>
    <property type="match status" value="1"/>
</dbReference>
<dbReference type="EMBL" id="JACHCB010000017">
    <property type="protein sequence ID" value="MBB6112255.1"/>
    <property type="molecule type" value="Genomic_DNA"/>
</dbReference>
<dbReference type="Proteomes" id="UP000541583">
    <property type="component" value="Unassembled WGS sequence"/>
</dbReference>
<evidence type="ECO:0000259" key="2">
    <source>
        <dbReference type="Pfam" id="PF18917"/>
    </source>
</evidence>
<dbReference type="InterPro" id="IPR043726">
    <property type="entry name" value="LiaI-LiaF-like_TM1"/>
</dbReference>
<feature type="domain" description="LiaI-LiaF-like transmembrane region" evidence="2">
    <location>
        <begin position="6"/>
        <end position="49"/>
    </location>
</feature>
<proteinExistence type="predicted"/>
<protein>
    <recommendedName>
        <fullName evidence="2">LiaI-LiaF-like transmembrane region domain-containing protein</fullName>
    </recommendedName>
</protein>
<gene>
    <name evidence="4" type="ORF">HDF22_003200</name>
    <name evidence="3" type="ORF">HDF23_005030</name>
</gene>
<feature type="transmembrane region" description="Helical" evidence="1">
    <location>
        <begin position="6"/>
        <end position="27"/>
    </location>
</feature>
<evidence type="ECO:0000313" key="3">
    <source>
        <dbReference type="EMBL" id="MBB6112255.1"/>
    </source>
</evidence>
<dbReference type="OrthoDB" id="941984at2"/>
<accession>A0A1N7FCW7</accession>
<keyword evidence="1" id="KW-0812">Transmembrane</keyword>
<evidence type="ECO:0000256" key="1">
    <source>
        <dbReference type="SAM" id="Phobius"/>
    </source>
</evidence>
<dbReference type="Proteomes" id="UP000548326">
    <property type="component" value="Unassembled WGS sequence"/>
</dbReference>
<dbReference type="EMBL" id="JACHCA010000008">
    <property type="protein sequence ID" value="MBB6129075.1"/>
    <property type="molecule type" value="Genomic_DNA"/>
</dbReference>
<evidence type="ECO:0000313" key="4">
    <source>
        <dbReference type="EMBL" id="MBB6129075.1"/>
    </source>
</evidence>
<keyword evidence="1" id="KW-1133">Transmembrane helix</keyword>
<sequence length="334" mass="37203">MRNDKLVPGAILVCIGAIFLLNNFGYIDFHWMNILHLWPIFLIMGGVNLVFAGNRTAWATILKLGVVILGFGLLIFGHFERYSFWPGRYNFHYNDDSNNNEKDDDDDDSDSTGVDHGVVKVSGSSVFNKDYTADAKLARLNISGGGTTYTLNDTTNQLFKAETKEFYGSKYEFTSSKDDSMYVVNLHLRNDKGWHIDSDEDKDKANRADIKLNPNPVWEINVETGATKLNFDLSKFKIKNLTLKGGAASFDVKLGSPLTTTNVEVSTGVSEVIISVPKDAACSIRTNSGLSSSDFDGFDKKDDNRYETPGFDAAKNKIYIHMTGGVSDFKVRKY</sequence>
<reference evidence="5 6" key="1">
    <citation type="submission" date="2020-08" db="EMBL/GenBank/DDBJ databases">
        <title>Genomic Encyclopedia of Type Strains, Phase IV (KMG-V): Genome sequencing to study the core and pangenomes of soil and plant-associated prokaryotes.</title>
        <authorList>
            <person name="Whitman W."/>
        </authorList>
    </citation>
    <scope>NUCLEOTIDE SEQUENCE [LARGE SCALE GENOMIC DNA]</scope>
    <source>
        <strain evidence="3 5">ANJLi2</strain>
        <strain evidence="4 6">MP601</strain>
    </source>
</reference>
<feature type="transmembrane region" description="Helical" evidence="1">
    <location>
        <begin position="34"/>
        <end position="51"/>
    </location>
</feature>
<dbReference type="AlphaFoldDB" id="A0A1N7FCW7"/>
<dbReference type="STRING" id="354630.SAMN05421821_11791"/>
<evidence type="ECO:0000313" key="6">
    <source>
        <dbReference type="Proteomes" id="UP000548326"/>
    </source>
</evidence>
<keyword evidence="1" id="KW-0472">Membrane</keyword>
<organism evidence="4 6">
    <name type="scientific">Mucilaginibacter lappiensis</name>
    <dbReference type="NCBI Taxonomy" id="354630"/>
    <lineage>
        <taxon>Bacteria</taxon>
        <taxon>Pseudomonadati</taxon>
        <taxon>Bacteroidota</taxon>
        <taxon>Sphingobacteriia</taxon>
        <taxon>Sphingobacteriales</taxon>
        <taxon>Sphingobacteriaceae</taxon>
        <taxon>Mucilaginibacter</taxon>
    </lineage>
</organism>